<reference evidence="11 12" key="1">
    <citation type="submission" date="2020-01" db="EMBL/GenBank/DDBJ databases">
        <title>Whole genome sequence of Heliobacterium gestii DSM 11169.</title>
        <authorList>
            <person name="Kyndt J.A."/>
            <person name="Meyer T.E."/>
        </authorList>
    </citation>
    <scope>NUCLEOTIDE SEQUENCE [LARGE SCALE GENOMIC DNA]</scope>
    <source>
        <strain evidence="11 12">DSM 11169</strain>
    </source>
</reference>
<sequence>MTLSVIIPAYNEESTVAPVVQAALASPYRDEVIVVSDGSEDQTAFRAQAAGAQVIELSENKGKGAAMLAGALAAHYPFLLFLDADLIGLRPEHLIRLAAPVIEGRADMTVGIFEHGRSSTDLAQLVAPYLSGQRAIKKEIFLDVNELEDSRYGVEIALTRHFRHRSHLRLLEVILPGLTHRMKEEKLGLIEGVKARIRMYREIGSVFLERDMRGERDDIH</sequence>
<evidence type="ECO:0000256" key="4">
    <source>
        <dbReference type="ARBA" id="ARBA00022679"/>
    </source>
</evidence>
<keyword evidence="4 11" id="KW-0808">Transferase</keyword>
<evidence type="ECO:0000256" key="6">
    <source>
        <dbReference type="ARBA" id="ARBA00039022"/>
    </source>
</evidence>
<dbReference type="SUPFAM" id="SSF53448">
    <property type="entry name" value="Nucleotide-diphospho-sugar transferases"/>
    <property type="match status" value="1"/>
</dbReference>
<evidence type="ECO:0000256" key="8">
    <source>
        <dbReference type="ARBA" id="ARBA00048689"/>
    </source>
</evidence>
<name>A0A845LKQ2_HELGE</name>
<evidence type="ECO:0000256" key="5">
    <source>
        <dbReference type="ARBA" id="ARBA00022842"/>
    </source>
</evidence>
<proteinExistence type="inferred from homology"/>
<keyword evidence="3" id="KW-0328">Glycosyltransferase</keyword>
<evidence type="ECO:0000256" key="1">
    <source>
        <dbReference type="ARBA" id="ARBA00001946"/>
    </source>
</evidence>
<dbReference type="Gene3D" id="3.90.550.10">
    <property type="entry name" value="Spore Coat Polysaccharide Biosynthesis Protein SpsA, Chain A"/>
    <property type="match status" value="1"/>
</dbReference>
<comment type="catalytic activity">
    <reaction evidence="9">
        <text>an NDP-alpha-D-glucose + (2R)-3-phosphoglycerate = (2R)-2-O-(alpha-D-glucopyranosyl)-3-phospho-glycerate + a ribonucleoside 5'-diphosphate + H(+)</text>
        <dbReference type="Rhea" id="RHEA:47244"/>
        <dbReference type="ChEBI" id="CHEBI:15378"/>
        <dbReference type="ChEBI" id="CHEBI:57930"/>
        <dbReference type="ChEBI" id="CHEBI:58272"/>
        <dbReference type="ChEBI" id="CHEBI:62600"/>
        <dbReference type="ChEBI" id="CHEBI:76533"/>
        <dbReference type="EC" id="2.4.1.266"/>
    </reaction>
    <physiologicalReaction direction="left-to-right" evidence="9">
        <dbReference type="Rhea" id="RHEA:47245"/>
    </physiologicalReaction>
</comment>
<keyword evidence="5" id="KW-0460">Magnesium</keyword>
<dbReference type="PANTHER" id="PTHR48090:SF10">
    <property type="entry name" value="GLUCOSYL-3-PHOSPHOGLYCERATE SYNTHASE"/>
    <property type="match status" value="1"/>
</dbReference>
<dbReference type="EC" id="2.4.1.266" evidence="6"/>
<evidence type="ECO:0000256" key="7">
    <source>
        <dbReference type="ARBA" id="ARBA00040894"/>
    </source>
</evidence>
<dbReference type="Proteomes" id="UP000471031">
    <property type="component" value="Unassembled WGS sequence"/>
</dbReference>
<dbReference type="PANTHER" id="PTHR48090">
    <property type="entry name" value="UNDECAPRENYL-PHOSPHATE 4-DEOXY-4-FORMAMIDO-L-ARABINOSE TRANSFERASE-RELATED"/>
    <property type="match status" value="1"/>
</dbReference>
<organism evidence="11 12">
    <name type="scientific">Heliomicrobium gestii</name>
    <name type="common">Heliobacterium gestii</name>
    <dbReference type="NCBI Taxonomy" id="2699"/>
    <lineage>
        <taxon>Bacteria</taxon>
        <taxon>Bacillati</taxon>
        <taxon>Bacillota</taxon>
        <taxon>Clostridia</taxon>
        <taxon>Eubacteriales</taxon>
        <taxon>Heliobacteriaceae</taxon>
        <taxon>Heliomicrobium</taxon>
    </lineage>
</organism>
<protein>
    <recommendedName>
        <fullName evidence="7">Glucosyl-3-phosphoglycerate synthase</fullName>
        <ecNumber evidence="6">2.4.1.266</ecNumber>
    </recommendedName>
</protein>
<dbReference type="InterPro" id="IPR029044">
    <property type="entry name" value="Nucleotide-diphossugar_trans"/>
</dbReference>
<evidence type="ECO:0000256" key="9">
    <source>
        <dbReference type="ARBA" id="ARBA00048997"/>
    </source>
</evidence>
<dbReference type="EMBL" id="WXEX01000008">
    <property type="protein sequence ID" value="MZP43436.1"/>
    <property type="molecule type" value="Genomic_DNA"/>
</dbReference>
<dbReference type="InterPro" id="IPR050256">
    <property type="entry name" value="Glycosyltransferase_2"/>
</dbReference>
<comment type="similarity">
    <text evidence="2">Belongs to the glycosyltransferase 2 family.</text>
</comment>
<feature type="domain" description="Glycosyltransferase 2-like" evidence="10">
    <location>
        <begin position="4"/>
        <end position="126"/>
    </location>
</feature>
<comment type="catalytic activity">
    <reaction evidence="8">
        <text>(2R)-3-phosphoglycerate + UDP-alpha-D-glucose = (2R)-2-O-(alpha-D-glucopyranosyl)-3-phospho-glycerate + UDP + H(+)</text>
        <dbReference type="Rhea" id="RHEA:31319"/>
        <dbReference type="ChEBI" id="CHEBI:15378"/>
        <dbReference type="ChEBI" id="CHEBI:58223"/>
        <dbReference type="ChEBI" id="CHEBI:58272"/>
        <dbReference type="ChEBI" id="CHEBI:58885"/>
        <dbReference type="ChEBI" id="CHEBI:62600"/>
        <dbReference type="EC" id="2.4.1.266"/>
    </reaction>
    <physiologicalReaction direction="left-to-right" evidence="8">
        <dbReference type="Rhea" id="RHEA:31320"/>
    </physiologicalReaction>
</comment>
<dbReference type="OrthoDB" id="9810303at2"/>
<dbReference type="InterPro" id="IPR001173">
    <property type="entry name" value="Glyco_trans_2-like"/>
</dbReference>
<dbReference type="GO" id="GO:0016757">
    <property type="term" value="F:glycosyltransferase activity"/>
    <property type="evidence" value="ECO:0007669"/>
    <property type="project" value="UniProtKB-KW"/>
</dbReference>
<keyword evidence="12" id="KW-1185">Reference proteome</keyword>
<dbReference type="AlphaFoldDB" id="A0A845LKQ2"/>
<comment type="cofactor">
    <cofactor evidence="1">
        <name>Mg(2+)</name>
        <dbReference type="ChEBI" id="CHEBI:18420"/>
    </cofactor>
</comment>
<dbReference type="Pfam" id="PF00535">
    <property type="entry name" value="Glycos_transf_2"/>
    <property type="match status" value="1"/>
</dbReference>
<evidence type="ECO:0000256" key="2">
    <source>
        <dbReference type="ARBA" id="ARBA00006739"/>
    </source>
</evidence>
<evidence type="ECO:0000256" key="3">
    <source>
        <dbReference type="ARBA" id="ARBA00022676"/>
    </source>
</evidence>
<evidence type="ECO:0000313" key="11">
    <source>
        <dbReference type="EMBL" id="MZP43436.1"/>
    </source>
</evidence>
<accession>A0A845LKQ2</accession>
<gene>
    <name evidence="11" type="ORF">GTO89_10335</name>
</gene>
<evidence type="ECO:0000259" key="10">
    <source>
        <dbReference type="Pfam" id="PF00535"/>
    </source>
</evidence>
<comment type="caution">
    <text evidence="11">The sequence shown here is derived from an EMBL/GenBank/DDBJ whole genome shotgun (WGS) entry which is preliminary data.</text>
</comment>
<evidence type="ECO:0000313" key="12">
    <source>
        <dbReference type="Proteomes" id="UP000471031"/>
    </source>
</evidence>